<comment type="caution">
    <text evidence="2">The sequence shown here is derived from an EMBL/GenBank/DDBJ whole genome shotgun (WGS) entry which is preliminary data.</text>
</comment>
<protein>
    <submittedName>
        <fullName evidence="2">Uncharacterized protein</fullName>
    </submittedName>
</protein>
<feature type="transmembrane region" description="Helical" evidence="1">
    <location>
        <begin position="6"/>
        <end position="23"/>
    </location>
</feature>
<proteinExistence type="predicted"/>
<dbReference type="AlphaFoldDB" id="A0A0R1ML26"/>
<evidence type="ECO:0000313" key="2">
    <source>
        <dbReference type="EMBL" id="KRL08663.1"/>
    </source>
</evidence>
<organism evidence="2 3">
    <name type="scientific">Schleiferilactobacillus perolens DSM 12744</name>
    <dbReference type="NCBI Taxonomy" id="1423792"/>
    <lineage>
        <taxon>Bacteria</taxon>
        <taxon>Bacillati</taxon>
        <taxon>Bacillota</taxon>
        <taxon>Bacilli</taxon>
        <taxon>Lactobacillales</taxon>
        <taxon>Lactobacillaceae</taxon>
        <taxon>Schleiferilactobacillus</taxon>
    </lineage>
</organism>
<dbReference type="PATRIC" id="fig|1423792.3.peg.1595"/>
<sequence>MLLSGLTLLLDVLAAAAVVDLIFRFSRYTKTPKESRKEIRLRDFVYFATILIAVFVFLPVTSPPFDAMYFAILPVRVIFGGWIIVLLTAAYFYLRHMTTKRHKGSL</sequence>
<name>A0A0R1ML26_9LACO</name>
<feature type="transmembrane region" description="Helical" evidence="1">
    <location>
        <begin position="67"/>
        <end position="94"/>
    </location>
</feature>
<evidence type="ECO:0000313" key="3">
    <source>
        <dbReference type="Proteomes" id="UP000051330"/>
    </source>
</evidence>
<dbReference type="Proteomes" id="UP000051330">
    <property type="component" value="Unassembled WGS sequence"/>
</dbReference>
<keyword evidence="1" id="KW-0472">Membrane</keyword>
<keyword evidence="1" id="KW-0812">Transmembrane</keyword>
<dbReference type="EMBL" id="AZEC01000021">
    <property type="protein sequence ID" value="KRL08663.1"/>
    <property type="molecule type" value="Genomic_DNA"/>
</dbReference>
<evidence type="ECO:0000256" key="1">
    <source>
        <dbReference type="SAM" id="Phobius"/>
    </source>
</evidence>
<accession>A0A0R1ML26</accession>
<reference evidence="2 3" key="1">
    <citation type="journal article" date="2015" name="Genome Announc.">
        <title>Expanding the biotechnology potential of lactobacilli through comparative genomics of 213 strains and associated genera.</title>
        <authorList>
            <person name="Sun Z."/>
            <person name="Harris H.M."/>
            <person name="McCann A."/>
            <person name="Guo C."/>
            <person name="Argimon S."/>
            <person name="Zhang W."/>
            <person name="Yang X."/>
            <person name="Jeffery I.B."/>
            <person name="Cooney J.C."/>
            <person name="Kagawa T.F."/>
            <person name="Liu W."/>
            <person name="Song Y."/>
            <person name="Salvetti E."/>
            <person name="Wrobel A."/>
            <person name="Rasinkangas P."/>
            <person name="Parkhill J."/>
            <person name="Rea M.C."/>
            <person name="O'Sullivan O."/>
            <person name="Ritari J."/>
            <person name="Douillard F.P."/>
            <person name="Paul Ross R."/>
            <person name="Yang R."/>
            <person name="Briner A.E."/>
            <person name="Felis G.E."/>
            <person name="de Vos W.M."/>
            <person name="Barrangou R."/>
            <person name="Klaenhammer T.R."/>
            <person name="Caufield P.W."/>
            <person name="Cui Y."/>
            <person name="Zhang H."/>
            <person name="O'Toole P.W."/>
        </authorList>
    </citation>
    <scope>NUCLEOTIDE SEQUENCE [LARGE SCALE GENOMIC DNA]</scope>
    <source>
        <strain evidence="2 3">DSM 12744</strain>
    </source>
</reference>
<feature type="transmembrane region" description="Helical" evidence="1">
    <location>
        <begin position="44"/>
        <end position="61"/>
    </location>
</feature>
<gene>
    <name evidence="2" type="ORF">FD09_GL001575</name>
</gene>
<keyword evidence="1" id="KW-1133">Transmembrane helix</keyword>
<dbReference type="RefSeq" id="WP_057822393.1">
    <property type="nucleotide sequence ID" value="NZ_AZEC01000021.1"/>
</dbReference>
<keyword evidence="3" id="KW-1185">Reference proteome</keyword>